<dbReference type="GO" id="GO:0008758">
    <property type="term" value="F:UDP-2,3-diacylglucosamine hydrolase activity"/>
    <property type="evidence" value="ECO:0007669"/>
    <property type="project" value="TreeGrafter"/>
</dbReference>
<feature type="transmembrane region" description="Helical" evidence="3">
    <location>
        <begin position="7"/>
        <end position="27"/>
    </location>
</feature>
<dbReference type="EMBL" id="ADFR01000016">
    <property type="protein sequence ID" value="EFC05168.1"/>
    <property type="molecule type" value="Genomic_DNA"/>
</dbReference>
<dbReference type="eggNOG" id="COG1408">
    <property type="taxonomic scope" value="Bacteria"/>
</dbReference>
<dbReference type="PANTHER" id="PTHR31302">
    <property type="entry name" value="TRANSMEMBRANE PROTEIN WITH METALLOPHOSPHOESTERASE DOMAIN-RELATED"/>
    <property type="match status" value="1"/>
</dbReference>
<evidence type="ECO:0000313" key="6">
    <source>
        <dbReference type="Proteomes" id="UP000005017"/>
    </source>
</evidence>
<dbReference type="GO" id="GO:0016020">
    <property type="term" value="C:membrane"/>
    <property type="evidence" value="ECO:0007669"/>
    <property type="project" value="GOC"/>
</dbReference>
<dbReference type="InterPro" id="IPR004843">
    <property type="entry name" value="Calcineurin-like_PHP"/>
</dbReference>
<keyword evidence="3" id="KW-1133">Transmembrane helix</keyword>
<keyword evidence="1" id="KW-0479">Metal-binding</keyword>
<evidence type="ECO:0000313" key="5">
    <source>
        <dbReference type="EMBL" id="EFC05168.1"/>
    </source>
</evidence>
<evidence type="ECO:0000256" key="2">
    <source>
        <dbReference type="ARBA" id="ARBA00022801"/>
    </source>
</evidence>
<dbReference type="InterPro" id="IPR051158">
    <property type="entry name" value="Metallophosphoesterase_sf"/>
</dbReference>
<reference evidence="6" key="1">
    <citation type="submission" date="2009-12" db="EMBL/GenBank/DDBJ databases">
        <title>Sequence of Clostridiales genomosp. BVAB3 str. UPII9-5.</title>
        <authorList>
            <person name="Madupu R."/>
            <person name="Durkin A.S."/>
            <person name="Torralba M."/>
            <person name="Methe B."/>
            <person name="Sutton G.G."/>
            <person name="Strausberg R.L."/>
            <person name="Nelson K.E."/>
        </authorList>
    </citation>
    <scope>NUCLEOTIDE SEQUENCE [LARGE SCALE GENOMIC DNA]</scope>
    <source>
        <strain evidence="6">W1219</strain>
    </source>
</reference>
<evidence type="ECO:0000259" key="4">
    <source>
        <dbReference type="Pfam" id="PF00149"/>
    </source>
</evidence>
<accession>D2MQ99</accession>
<keyword evidence="3" id="KW-0812">Transmembrane</keyword>
<dbReference type="AlphaFoldDB" id="D2MQ99"/>
<evidence type="ECO:0000256" key="1">
    <source>
        <dbReference type="ARBA" id="ARBA00022723"/>
    </source>
</evidence>
<evidence type="ECO:0000256" key="3">
    <source>
        <dbReference type="SAM" id="Phobius"/>
    </source>
</evidence>
<dbReference type="GO" id="GO:0009245">
    <property type="term" value="P:lipid A biosynthetic process"/>
    <property type="evidence" value="ECO:0007669"/>
    <property type="project" value="TreeGrafter"/>
</dbReference>
<sequence>MNKQQKWLFGIVGMLLIILLGVIHSFWISPQRFELRKETLSSPQIPKSLDNLKILYFSDLHYGEFMNQKRLHTLVDKINSLQPDVVLFGGDIYSTIAKINAQSNKEIQNAFSSIRAKYGKFAVLGDQDEMNEEHLKASRSILNKSNFEILQNQSITIHKDQEDSIELVGLANGITTPVDSKKAYENLVPMHYVLAFSHTPDSAKQVPADLTDYYLAGHSLGGQVYYLFGSLTRPAMAKEIFRGKSSIKGKFDVDVTNGVGTIKKDARFLTPAEVVLYTLKKIPK</sequence>
<name>D2MQ99_9FIRM</name>
<dbReference type="InterPro" id="IPR029052">
    <property type="entry name" value="Metallo-depent_PP-like"/>
</dbReference>
<protein>
    <submittedName>
        <fullName evidence="5">Ser/Thr phosphatase family protein</fullName>
    </submittedName>
</protein>
<gene>
    <name evidence="5" type="ORF">HMPREF9013_0449</name>
</gene>
<dbReference type="Gene3D" id="3.60.21.10">
    <property type="match status" value="1"/>
</dbReference>
<feature type="domain" description="Calcineurin-like phosphoesterase" evidence="4">
    <location>
        <begin position="52"/>
        <end position="218"/>
    </location>
</feature>
<dbReference type="Pfam" id="PF00149">
    <property type="entry name" value="Metallophos"/>
    <property type="match status" value="1"/>
</dbReference>
<keyword evidence="2" id="KW-0378">Hydrolase</keyword>
<dbReference type="GO" id="GO:0046872">
    <property type="term" value="F:metal ion binding"/>
    <property type="evidence" value="ECO:0007669"/>
    <property type="project" value="UniProtKB-KW"/>
</dbReference>
<comment type="caution">
    <text evidence="5">The sequence shown here is derived from an EMBL/GenBank/DDBJ whole genome shotgun (WGS) entry which is preliminary data.</text>
</comment>
<keyword evidence="6" id="KW-1185">Reference proteome</keyword>
<proteinExistence type="predicted"/>
<organism evidence="5 6">
    <name type="scientific">Bulleidia extructa W1219</name>
    <dbReference type="NCBI Taxonomy" id="679192"/>
    <lineage>
        <taxon>Bacteria</taxon>
        <taxon>Bacillati</taxon>
        <taxon>Bacillota</taxon>
        <taxon>Erysipelotrichia</taxon>
        <taxon>Erysipelotrichales</taxon>
        <taxon>Erysipelotrichaceae</taxon>
        <taxon>Bulleidia</taxon>
    </lineage>
</organism>
<dbReference type="RefSeq" id="WP_006627562.1">
    <property type="nucleotide sequence ID" value="NZ_ADFR01000016.1"/>
</dbReference>
<dbReference type="PANTHER" id="PTHR31302:SF31">
    <property type="entry name" value="PHOSPHODIESTERASE YAEI"/>
    <property type="match status" value="1"/>
</dbReference>
<keyword evidence="3" id="KW-0472">Membrane</keyword>
<dbReference type="SUPFAM" id="SSF56300">
    <property type="entry name" value="Metallo-dependent phosphatases"/>
    <property type="match status" value="1"/>
</dbReference>
<dbReference type="Proteomes" id="UP000005017">
    <property type="component" value="Unassembled WGS sequence"/>
</dbReference>